<proteinExistence type="predicted"/>
<dbReference type="Proteomes" id="UP000287651">
    <property type="component" value="Unassembled WGS sequence"/>
</dbReference>
<gene>
    <name evidence="1" type="ORF">B296_00030161</name>
</gene>
<evidence type="ECO:0000313" key="2">
    <source>
        <dbReference type="Proteomes" id="UP000287651"/>
    </source>
</evidence>
<sequence>MLLPFFFPHPLPLTSPISTATTIGRSSHRRRCLLHFLLAPLLPAPISHLQPTLSSSSLIIALAATTRSYFLLCCCSNRTLLPLLLLLPPSPSVAPPNSALLCCSVAVYSSVIACASHCNAQPSGHSPSRRPLQLPLSHYHILPRCSKPCPPLHSPCPMSSPLAFYRFQPHRQPLPPRRLSLPPRSPLPLLSATLFFLCQQ</sequence>
<name>A0A426Z4V6_ENSVE</name>
<reference evidence="1 2" key="1">
    <citation type="journal article" date="2014" name="Agronomy (Basel)">
        <title>A Draft Genome Sequence for Ensete ventricosum, the Drought-Tolerant Tree Against Hunger.</title>
        <authorList>
            <person name="Harrison J."/>
            <person name="Moore K.A."/>
            <person name="Paszkiewicz K."/>
            <person name="Jones T."/>
            <person name="Grant M."/>
            <person name="Ambacheew D."/>
            <person name="Muzemil S."/>
            <person name="Studholme D.J."/>
        </authorList>
    </citation>
    <scope>NUCLEOTIDE SEQUENCE [LARGE SCALE GENOMIC DNA]</scope>
</reference>
<evidence type="ECO:0000313" key="1">
    <source>
        <dbReference type="EMBL" id="RRT58963.1"/>
    </source>
</evidence>
<accession>A0A426Z4V6</accession>
<comment type="caution">
    <text evidence="1">The sequence shown here is derived from an EMBL/GenBank/DDBJ whole genome shotgun (WGS) entry which is preliminary data.</text>
</comment>
<protein>
    <submittedName>
        <fullName evidence="1">Uncharacterized protein</fullName>
    </submittedName>
</protein>
<organism evidence="1 2">
    <name type="scientific">Ensete ventricosum</name>
    <name type="common">Abyssinian banana</name>
    <name type="synonym">Musa ensete</name>
    <dbReference type="NCBI Taxonomy" id="4639"/>
    <lineage>
        <taxon>Eukaryota</taxon>
        <taxon>Viridiplantae</taxon>
        <taxon>Streptophyta</taxon>
        <taxon>Embryophyta</taxon>
        <taxon>Tracheophyta</taxon>
        <taxon>Spermatophyta</taxon>
        <taxon>Magnoliopsida</taxon>
        <taxon>Liliopsida</taxon>
        <taxon>Zingiberales</taxon>
        <taxon>Musaceae</taxon>
        <taxon>Ensete</taxon>
    </lineage>
</organism>
<dbReference type="EMBL" id="AMZH03008432">
    <property type="protein sequence ID" value="RRT58963.1"/>
    <property type="molecule type" value="Genomic_DNA"/>
</dbReference>
<dbReference type="AlphaFoldDB" id="A0A426Z4V6"/>